<feature type="compositionally biased region" description="Basic and acidic residues" evidence="1">
    <location>
        <begin position="163"/>
        <end position="173"/>
    </location>
</feature>
<accession>A0AAW3QZR0</accession>
<dbReference type="AlphaFoldDB" id="A0AAW3QZR0"/>
<reference evidence="2" key="4">
    <citation type="submission" date="2023-01" db="EMBL/GenBank/DDBJ databases">
        <title>Draft genome sequence of Gluconobacter albidus strain NBRC 3250.</title>
        <authorList>
            <person name="Sun Q."/>
            <person name="Mori K."/>
        </authorList>
    </citation>
    <scope>NUCLEOTIDE SEQUENCE</scope>
    <source>
        <strain evidence="2">NBRC 3250</strain>
    </source>
</reference>
<comment type="caution">
    <text evidence="3">The sequence shown here is derived from an EMBL/GenBank/DDBJ whole genome shotgun (WGS) entry which is preliminary data.</text>
</comment>
<sequence length="182" mass="21306">MKIIHAVIRKLRLRARHPDGVRSKAFQGNQYEDDYRQVLKSLSEIQTGSSGSVVCLISTVLYLRTWRKIEREKMRHDRNVTAVKIAFSQDKFKLTSSWQMRDLIYDLNDVLHPVVFQLFIRSIFRHFYKFLHFLKRLFKLANAIFQFFNFLFQESSPVGCGKRRMDDSGRGEHSSAATGGDV</sequence>
<keyword evidence="5" id="KW-1185">Reference proteome</keyword>
<dbReference type="Proteomes" id="UP001156672">
    <property type="component" value="Unassembled WGS sequence"/>
</dbReference>
<proteinExistence type="predicted"/>
<evidence type="ECO:0000313" key="2">
    <source>
        <dbReference type="EMBL" id="GLQ68943.1"/>
    </source>
</evidence>
<evidence type="ECO:0000313" key="5">
    <source>
        <dbReference type="Proteomes" id="UP001156672"/>
    </source>
</evidence>
<dbReference type="EMBL" id="LHZN01000126">
    <property type="protein sequence ID" value="KXV38242.1"/>
    <property type="molecule type" value="Genomic_DNA"/>
</dbReference>
<name>A0AAW3QZR0_9PROT</name>
<evidence type="ECO:0000313" key="3">
    <source>
        <dbReference type="EMBL" id="KXV38242.1"/>
    </source>
</evidence>
<reference evidence="5" key="3">
    <citation type="journal article" date="2019" name="Int. J. Syst. Evol. Microbiol.">
        <title>The Global Catalogue of Microorganisms (GCM) 10K type strain sequencing project: providing services to taxonomists for standard genome sequencing and annotation.</title>
        <authorList>
            <consortium name="The Broad Institute Genomics Platform"/>
            <consortium name="The Broad Institute Genome Sequencing Center for Infectious Disease"/>
            <person name="Wu L."/>
            <person name="Ma J."/>
        </authorList>
    </citation>
    <scope>NUCLEOTIDE SEQUENCE [LARGE SCALE GENOMIC DNA]</scope>
    <source>
        <strain evidence="5">NBRC 3250</strain>
    </source>
</reference>
<feature type="region of interest" description="Disordered" evidence="1">
    <location>
        <begin position="163"/>
        <end position="182"/>
    </location>
</feature>
<dbReference type="RefSeq" id="WP_062029480.1">
    <property type="nucleotide sequence ID" value="NZ_BEWL01000012.1"/>
</dbReference>
<evidence type="ECO:0000313" key="4">
    <source>
        <dbReference type="Proteomes" id="UP000075682"/>
    </source>
</evidence>
<reference evidence="2" key="1">
    <citation type="journal article" date="2014" name="Int. J. Syst. Evol. Microbiol.">
        <title>Complete genome of a new Firmicutes species belonging to the dominant human colonic microbiota ('Ruminococcus bicirculans') reveals two chromosomes and a selective capacity to utilize plant glucans.</title>
        <authorList>
            <consortium name="NISC Comparative Sequencing Program"/>
            <person name="Wegmann U."/>
            <person name="Louis P."/>
            <person name="Goesmann A."/>
            <person name="Henrissat B."/>
            <person name="Duncan S.H."/>
            <person name="Flint H.J."/>
        </authorList>
    </citation>
    <scope>NUCLEOTIDE SEQUENCE</scope>
    <source>
        <strain evidence="2">NBRC 3250</strain>
    </source>
</reference>
<protein>
    <submittedName>
        <fullName evidence="3">Uncharacterized protein</fullName>
    </submittedName>
</protein>
<gene>
    <name evidence="3" type="ORF">AD941_06880</name>
    <name evidence="2" type="ORF">GCM10007866_13940</name>
</gene>
<reference evidence="3 4" key="2">
    <citation type="submission" date="2015-06" db="EMBL/GenBank/DDBJ databases">
        <title>Improved classification and identification of acetic acid bacteria using matrix-assisted laser desorption/ionization time-of-flight mass spectrometry; Gluconobacter nephelii and Gluconobacter uchimurae are later heterotypic synonyms of Gluconobacter japonicus and Gluconobacter oxydans, respectively.</title>
        <authorList>
            <person name="Li L."/>
            <person name="Cleenwerck I."/>
            <person name="De Vuyst L."/>
            <person name="Vandamme P."/>
        </authorList>
    </citation>
    <scope>NUCLEOTIDE SEQUENCE [LARGE SCALE GENOMIC DNA]</scope>
    <source>
        <strain evidence="3 4">LMG 1356</strain>
    </source>
</reference>
<organism evidence="3 4">
    <name type="scientific">Gluconobacter albidus</name>
    <dbReference type="NCBI Taxonomy" id="318683"/>
    <lineage>
        <taxon>Bacteria</taxon>
        <taxon>Pseudomonadati</taxon>
        <taxon>Pseudomonadota</taxon>
        <taxon>Alphaproteobacteria</taxon>
        <taxon>Acetobacterales</taxon>
        <taxon>Acetobacteraceae</taxon>
        <taxon>Gluconobacter</taxon>
    </lineage>
</organism>
<dbReference type="Proteomes" id="UP000075682">
    <property type="component" value="Unassembled WGS sequence"/>
</dbReference>
<evidence type="ECO:0000256" key="1">
    <source>
        <dbReference type="SAM" id="MobiDB-lite"/>
    </source>
</evidence>
<dbReference type="EMBL" id="BSNW01000013">
    <property type="protein sequence ID" value="GLQ68943.1"/>
    <property type="molecule type" value="Genomic_DNA"/>
</dbReference>